<keyword evidence="7" id="KW-1185">Reference proteome</keyword>
<keyword evidence="4" id="KW-1133">Transmembrane helix</keyword>
<keyword evidence="4" id="KW-0472">Membrane</keyword>
<dbReference type="RefSeq" id="WP_151107676.1">
    <property type="nucleotide sequence ID" value="NZ_WAEM01000004.1"/>
</dbReference>
<keyword evidence="4" id="KW-0812">Transmembrane</keyword>
<feature type="transmembrane region" description="Helical" evidence="4">
    <location>
        <begin position="217"/>
        <end position="239"/>
    </location>
</feature>
<dbReference type="Pfam" id="PF00535">
    <property type="entry name" value="Glycos_transf_2"/>
    <property type="match status" value="1"/>
</dbReference>
<dbReference type="EMBL" id="WAEM01000004">
    <property type="protein sequence ID" value="KAB1155857.1"/>
    <property type="molecule type" value="Genomic_DNA"/>
</dbReference>
<name>A0A7J5AE55_9FLAO</name>
<evidence type="ECO:0000313" key="6">
    <source>
        <dbReference type="EMBL" id="KAB1155857.1"/>
    </source>
</evidence>
<keyword evidence="2" id="KW-0328">Glycosyltransferase</keyword>
<dbReference type="GO" id="GO:0016757">
    <property type="term" value="F:glycosyltransferase activity"/>
    <property type="evidence" value="ECO:0007669"/>
    <property type="project" value="UniProtKB-KW"/>
</dbReference>
<dbReference type="SUPFAM" id="SSF53448">
    <property type="entry name" value="Nucleotide-diphospho-sugar transferases"/>
    <property type="match status" value="1"/>
</dbReference>
<dbReference type="InterPro" id="IPR001173">
    <property type="entry name" value="Glyco_trans_2-like"/>
</dbReference>
<accession>A0A7J5AE55</accession>
<organism evidence="6 7">
    <name type="scientific">Flavobacterium luteum</name>
    <dbReference type="NCBI Taxonomy" id="2026654"/>
    <lineage>
        <taxon>Bacteria</taxon>
        <taxon>Pseudomonadati</taxon>
        <taxon>Bacteroidota</taxon>
        <taxon>Flavobacteriia</taxon>
        <taxon>Flavobacteriales</taxon>
        <taxon>Flavobacteriaceae</taxon>
        <taxon>Flavobacterium</taxon>
    </lineage>
</organism>
<evidence type="ECO:0000313" key="7">
    <source>
        <dbReference type="Proteomes" id="UP000490922"/>
    </source>
</evidence>
<evidence type="ECO:0000256" key="2">
    <source>
        <dbReference type="ARBA" id="ARBA00022676"/>
    </source>
</evidence>
<evidence type="ECO:0000256" key="1">
    <source>
        <dbReference type="ARBA" id="ARBA00006739"/>
    </source>
</evidence>
<proteinExistence type="inferred from homology"/>
<protein>
    <submittedName>
        <fullName evidence="6">Glycosyltransferase</fullName>
    </submittedName>
</protein>
<dbReference type="InterPro" id="IPR029044">
    <property type="entry name" value="Nucleotide-diphossugar_trans"/>
</dbReference>
<feature type="transmembrane region" description="Helical" evidence="4">
    <location>
        <begin position="251"/>
        <end position="268"/>
    </location>
</feature>
<feature type="domain" description="Glycosyltransferase 2-like" evidence="5">
    <location>
        <begin position="5"/>
        <end position="132"/>
    </location>
</feature>
<sequence length="300" mass="35608">MIHFSILISTKNRYNDLFLTLQNTRHLFSEKVKCVVFDDGSTDGTFEKVTAHFPEVEIKRNDTSKGYIYCRNKMLNETTSDFAISLDDDAHFLTKNPLDKILNYFNENPNCGLLALRIFWGLEEPKNQLSNEIPSRVQSYVGCGHVWRIAGWRTIPNYPEWFQFYGEENFASLQLFKKNWEVHYLPEILVHHRVDLKSRTKNNNEFSFRYRRSICSGWFLILLFYPSVKIPRIITYSLYIQIKTKVFKGNFKVIIPLLLAIIDVFYKIPNLIKNKATLTKKEYQNYLELKETKIFWKPEK</sequence>
<gene>
    <name evidence="6" type="ORF">F6464_10065</name>
</gene>
<dbReference type="PANTHER" id="PTHR43179:SF12">
    <property type="entry name" value="GALACTOFURANOSYLTRANSFERASE GLFT2"/>
    <property type="match status" value="1"/>
</dbReference>
<dbReference type="PANTHER" id="PTHR43179">
    <property type="entry name" value="RHAMNOSYLTRANSFERASE WBBL"/>
    <property type="match status" value="1"/>
</dbReference>
<keyword evidence="3 6" id="KW-0808">Transferase</keyword>
<comment type="caution">
    <text evidence="6">The sequence shown here is derived from an EMBL/GenBank/DDBJ whole genome shotgun (WGS) entry which is preliminary data.</text>
</comment>
<dbReference type="AlphaFoldDB" id="A0A7J5AE55"/>
<dbReference type="Gene3D" id="3.90.550.10">
    <property type="entry name" value="Spore Coat Polysaccharide Biosynthesis Protein SpsA, Chain A"/>
    <property type="match status" value="1"/>
</dbReference>
<dbReference type="Proteomes" id="UP000490922">
    <property type="component" value="Unassembled WGS sequence"/>
</dbReference>
<evidence type="ECO:0000256" key="4">
    <source>
        <dbReference type="SAM" id="Phobius"/>
    </source>
</evidence>
<comment type="similarity">
    <text evidence="1">Belongs to the glycosyltransferase 2 family.</text>
</comment>
<reference evidence="6 7" key="1">
    <citation type="submission" date="2019-09" db="EMBL/GenBank/DDBJ databases">
        <title>Flavobacterium sp. nov., isolated from glacier ice.</title>
        <authorList>
            <person name="Liu Q."/>
        </authorList>
    </citation>
    <scope>NUCLEOTIDE SEQUENCE [LARGE SCALE GENOMIC DNA]</scope>
    <source>
        <strain evidence="6 7">NBRC 112527</strain>
    </source>
</reference>
<dbReference type="OrthoDB" id="1143197at2"/>
<evidence type="ECO:0000259" key="5">
    <source>
        <dbReference type="Pfam" id="PF00535"/>
    </source>
</evidence>
<evidence type="ECO:0000256" key="3">
    <source>
        <dbReference type="ARBA" id="ARBA00022679"/>
    </source>
</evidence>